<dbReference type="AlphaFoldDB" id="A0A8I0L9A8"/>
<evidence type="ECO:0000256" key="1">
    <source>
        <dbReference type="ARBA" id="ARBA00000439"/>
    </source>
</evidence>
<evidence type="ECO:0000256" key="6">
    <source>
        <dbReference type="ARBA" id="ARBA00022679"/>
    </source>
</evidence>
<dbReference type="PANTHER" id="PTHR32438:SF5">
    <property type="entry name" value="4-ALPHA-GLUCANOTRANSFERASE DPE1, CHLOROPLASTIC_AMYLOPLASTIC"/>
    <property type="match status" value="1"/>
</dbReference>
<evidence type="ECO:0000256" key="5">
    <source>
        <dbReference type="ARBA" id="ARBA00022676"/>
    </source>
</evidence>
<comment type="similarity">
    <text evidence="2">Belongs to the disproportionating enzyme family.</text>
</comment>
<reference evidence="10" key="1">
    <citation type="submission" date="2020-01" db="EMBL/GenBank/DDBJ databases">
        <authorList>
            <person name="Richard D."/>
        </authorList>
    </citation>
    <scope>NUCLEOTIDE SEQUENCE</scope>
    <source>
        <strain evidence="10">JP541</strain>
    </source>
</reference>
<comment type="catalytic activity">
    <reaction evidence="1">
        <text>Transfers a segment of a (1-&gt;4)-alpha-D-glucan to a new position in an acceptor, which may be glucose or a (1-&gt;4)-alpha-D-glucan.</text>
        <dbReference type="EC" id="2.4.1.25"/>
    </reaction>
</comment>
<keyword evidence="6 10" id="KW-0808">Transferase</keyword>
<organism evidence="10 11">
    <name type="scientific">Xanthomonas citri pv. citri</name>
    <dbReference type="NCBI Taxonomy" id="611301"/>
    <lineage>
        <taxon>Bacteria</taxon>
        <taxon>Pseudomonadati</taxon>
        <taxon>Pseudomonadota</taxon>
        <taxon>Gammaproteobacteria</taxon>
        <taxon>Lysobacterales</taxon>
        <taxon>Lysobacteraceae</taxon>
        <taxon>Xanthomonas</taxon>
    </lineage>
</organism>
<dbReference type="EMBL" id="JAABFR010000259">
    <property type="protein sequence ID" value="MBD4335623.1"/>
    <property type="molecule type" value="Genomic_DNA"/>
</dbReference>
<dbReference type="GO" id="GO:0005975">
    <property type="term" value="P:carbohydrate metabolic process"/>
    <property type="evidence" value="ECO:0007669"/>
    <property type="project" value="InterPro"/>
</dbReference>
<evidence type="ECO:0000313" key="11">
    <source>
        <dbReference type="Proteomes" id="UP000653002"/>
    </source>
</evidence>
<name>A0A8I0L9A8_XANCI</name>
<accession>A0A8I0L9A8</accession>
<sequence length="77" mass="8734">AETDAYARSYLGITAEDDLADAIIEAGMQSKAQLFIMQMQDYLRLGRETRMNEPGRLLQSNWRWRMLPGAANEALAQ</sequence>
<gene>
    <name evidence="10" type="ORF">GUH15_05980</name>
</gene>
<dbReference type="Gene3D" id="3.20.20.80">
    <property type="entry name" value="Glycosidases"/>
    <property type="match status" value="1"/>
</dbReference>
<keyword evidence="5" id="KW-0328">Glycosyltransferase</keyword>
<dbReference type="InterPro" id="IPR003385">
    <property type="entry name" value="Glyco_hydro_77"/>
</dbReference>
<evidence type="ECO:0000313" key="10">
    <source>
        <dbReference type="EMBL" id="MBD4335623.1"/>
    </source>
</evidence>
<feature type="non-terminal residue" evidence="10">
    <location>
        <position position="1"/>
    </location>
</feature>
<comment type="caution">
    <text evidence="10">The sequence shown here is derived from an EMBL/GenBank/DDBJ whole genome shotgun (WGS) entry which is preliminary data.</text>
</comment>
<dbReference type="GO" id="GO:0004134">
    <property type="term" value="F:4-alpha-glucanotransferase activity"/>
    <property type="evidence" value="ECO:0007669"/>
    <property type="project" value="UniProtKB-EC"/>
</dbReference>
<evidence type="ECO:0000256" key="3">
    <source>
        <dbReference type="ARBA" id="ARBA00012560"/>
    </source>
</evidence>
<dbReference type="Proteomes" id="UP000653002">
    <property type="component" value="Unassembled WGS sequence"/>
</dbReference>
<evidence type="ECO:0000256" key="8">
    <source>
        <dbReference type="ARBA" id="ARBA00031423"/>
    </source>
</evidence>
<proteinExistence type="inferred from homology"/>
<evidence type="ECO:0000256" key="9">
    <source>
        <dbReference type="ARBA" id="ARBA00031501"/>
    </source>
</evidence>
<keyword evidence="7" id="KW-0119">Carbohydrate metabolism</keyword>
<dbReference type="Pfam" id="PF02446">
    <property type="entry name" value="Glyco_hydro_77"/>
    <property type="match status" value="1"/>
</dbReference>
<dbReference type="SUPFAM" id="SSF51445">
    <property type="entry name" value="(Trans)glycosidases"/>
    <property type="match status" value="1"/>
</dbReference>
<dbReference type="InterPro" id="IPR017853">
    <property type="entry name" value="GH"/>
</dbReference>
<evidence type="ECO:0000256" key="4">
    <source>
        <dbReference type="ARBA" id="ARBA00020295"/>
    </source>
</evidence>
<protein>
    <recommendedName>
        <fullName evidence="4">4-alpha-glucanotransferase</fullName>
        <ecNumber evidence="3">2.4.1.25</ecNumber>
    </recommendedName>
    <alternativeName>
        <fullName evidence="8">Amylomaltase</fullName>
    </alternativeName>
    <alternativeName>
        <fullName evidence="9">Disproportionating enzyme</fullName>
    </alternativeName>
</protein>
<evidence type="ECO:0000256" key="2">
    <source>
        <dbReference type="ARBA" id="ARBA00005684"/>
    </source>
</evidence>
<feature type="non-terminal residue" evidence="10">
    <location>
        <position position="77"/>
    </location>
</feature>
<evidence type="ECO:0000256" key="7">
    <source>
        <dbReference type="ARBA" id="ARBA00023277"/>
    </source>
</evidence>
<dbReference type="PANTHER" id="PTHR32438">
    <property type="entry name" value="4-ALPHA-GLUCANOTRANSFERASE DPE1, CHLOROPLASTIC/AMYLOPLASTIC"/>
    <property type="match status" value="1"/>
</dbReference>
<dbReference type="EC" id="2.4.1.25" evidence="3"/>